<dbReference type="SUPFAM" id="SSF54637">
    <property type="entry name" value="Thioesterase/thiol ester dehydrase-isomerase"/>
    <property type="match status" value="1"/>
</dbReference>
<dbReference type="GO" id="GO:0047617">
    <property type="term" value="F:fatty acyl-CoA hydrolase activity"/>
    <property type="evidence" value="ECO:0007669"/>
    <property type="project" value="TreeGrafter"/>
</dbReference>
<dbReference type="InterPro" id="IPR029069">
    <property type="entry name" value="HotDog_dom_sf"/>
</dbReference>
<dbReference type="OrthoDB" id="5538558at2759"/>
<dbReference type="InterPro" id="IPR050563">
    <property type="entry name" value="4-hydroxybenzoyl-CoA_TE"/>
</dbReference>
<reference evidence="1 2" key="1">
    <citation type="journal article" date="2012" name="Science">
        <title>The Paleozoic origin of enzymatic lignin decomposition reconstructed from 31 fungal genomes.</title>
        <authorList>
            <person name="Floudas D."/>
            <person name="Binder M."/>
            <person name="Riley R."/>
            <person name="Barry K."/>
            <person name="Blanchette R.A."/>
            <person name="Henrissat B."/>
            <person name="Martinez A.T."/>
            <person name="Otillar R."/>
            <person name="Spatafora J.W."/>
            <person name="Yadav J.S."/>
            <person name="Aerts A."/>
            <person name="Benoit I."/>
            <person name="Boyd A."/>
            <person name="Carlson A."/>
            <person name="Copeland A."/>
            <person name="Coutinho P.M."/>
            <person name="de Vries R.P."/>
            <person name="Ferreira P."/>
            <person name="Findley K."/>
            <person name="Foster B."/>
            <person name="Gaskell J."/>
            <person name="Glotzer D."/>
            <person name="Gorecki P."/>
            <person name="Heitman J."/>
            <person name="Hesse C."/>
            <person name="Hori C."/>
            <person name="Igarashi K."/>
            <person name="Jurgens J.A."/>
            <person name="Kallen N."/>
            <person name="Kersten P."/>
            <person name="Kohler A."/>
            <person name="Kuees U."/>
            <person name="Kumar T.K.A."/>
            <person name="Kuo A."/>
            <person name="LaButti K."/>
            <person name="Larrondo L.F."/>
            <person name="Lindquist E."/>
            <person name="Ling A."/>
            <person name="Lombard V."/>
            <person name="Lucas S."/>
            <person name="Lundell T."/>
            <person name="Martin R."/>
            <person name="McLaughlin D.J."/>
            <person name="Morgenstern I."/>
            <person name="Morin E."/>
            <person name="Murat C."/>
            <person name="Nagy L.G."/>
            <person name="Nolan M."/>
            <person name="Ohm R.A."/>
            <person name="Patyshakuliyeva A."/>
            <person name="Rokas A."/>
            <person name="Ruiz-Duenas F.J."/>
            <person name="Sabat G."/>
            <person name="Salamov A."/>
            <person name="Samejima M."/>
            <person name="Schmutz J."/>
            <person name="Slot J.C."/>
            <person name="St John F."/>
            <person name="Stenlid J."/>
            <person name="Sun H."/>
            <person name="Sun S."/>
            <person name="Syed K."/>
            <person name="Tsang A."/>
            <person name="Wiebenga A."/>
            <person name="Young D."/>
            <person name="Pisabarro A."/>
            <person name="Eastwood D.C."/>
            <person name="Martin F."/>
            <person name="Cullen D."/>
            <person name="Grigoriev I.V."/>
            <person name="Hibbett D.S."/>
        </authorList>
    </citation>
    <scope>NUCLEOTIDE SEQUENCE [LARGE SCALE GENOMIC DNA]</scope>
    <source>
        <strain evidence="1 2">ATCC 11539</strain>
    </source>
</reference>
<dbReference type="GO" id="GO:0016853">
    <property type="term" value="F:isomerase activity"/>
    <property type="evidence" value="ECO:0007669"/>
    <property type="project" value="UniProtKB-KW"/>
</dbReference>
<dbReference type="eggNOG" id="ENOG502S78C">
    <property type="taxonomic scope" value="Eukaryota"/>
</dbReference>
<dbReference type="Gene3D" id="3.10.129.10">
    <property type="entry name" value="Hotdog Thioesterase"/>
    <property type="match status" value="1"/>
</dbReference>
<evidence type="ECO:0000313" key="1">
    <source>
        <dbReference type="EMBL" id="EPQ56151.1"/>
    </source>
</evidence>
<dbReference type="PANTHER" id="PTHR31793">
    <property type="entry name" value="4-HYDROXYBENZOYL-COA THIOESTERASE FAMILY MEMBER"/>
    <property type="match status" value="1"/>
</dbReference>
<organism evidence="1 2">
    <name type="scientific">Gloeophyllum trabeum (strain ATCC 11539 / FP-39264 / Madison 617)</name>
    <name type="common">Brown rot fungus</name>
    <dbReference type="NCBI Taxonomy" id="670483"/>
    <lineage>
        <taxon>Eukaryota</taxon>
        <taxon>Fungi</taxon>
        <taxon>Dikarya</taxon>
        <taxon>Basidiomycota</taxon>
        <taxon>Agaricomycotina</taxon>
        <taxon>Agaricomycetes</taxon>
        <taxon>Gloeophyllales</taxon>
        <taxon>Gloeophyllaceae</taxon>
        <taxon>Gloeophyllum</taxon>
    </lineage>
</organism>
<dbReference type="EMBL" id="KB469300">
    <property type="protein sequence ID" value="EPQ56151.1"/>
    <property type="molecule type" value="Genomic_DNA"/>
</dbReference>
<protein>
    <submittedName>
        <fullName evidence="1">Thioesterase/thiol ester dehydrase-isomerase</fullName>
    </submittedName>
</protein>
<dbReference type="OMA" id="DHDAFQH"/>
<keyword evidence="1" id="KW-0413">Isomerase</keyword>
<sequence length="278" mass="30858">MIRVARLCSHLLRQGPRRGNSVVLKRASSSGSNVHSLYAAFKDPNSPYYLAPGTVGPASPDEPDPSAHRDIHMSSVVAEQHTTPSVDSNSASIQHATELLQGPCTYDVERRKLRSLSPEQAKDALVEMGYHPGSFLEQKIVWGDLDSFQHVNNVRYLRFLESSRILYMAALGRALGGPTKEQQMLKGKGTSLIMKSIELSFRRPVTYPDTLLVAHRPVSPPSLNGSIFQFHALAYSYTQQRLVLTSNCDCVWYDYDKLRKAEVGKDVWSVVKSGISSP</sequence>
<name>S7Q840_GLOTA</name>
<dbReference type="RefSeq" id="XP_007864924.1">
    <property type="nucleotide sequence ID" value="XM_007866733.1"/>
</dbReference>
<dbReference type="Pfam" id="PF13279">
    <property type="entry name" value="4HBT_2"/>
    <property type="match status" value="1"/>
</dbReference>
<dbReference type="PANTHER" id="PTHR31793:SF39">
    <property type="entry name" value="THIOESTERASE_THIOL ESTER DEHYDRASE-ISOMERASE"/>
    <property type="match status" value="1"/>
</dbReference>
<gene>
    <name evidence="1" type="ORF">GLOTRDRAFT_74671</name>
</gene>
<dbReference type="AlphaFoldDB" id="S7Q840"/>
<accession>S7Q840</accession>
<dbReference type="Proteomes" id="UP000030669">
    <property type="component" value="Unassembled WGS sequence"/>
</dbReference>
<proteinExistence type="predicted"/>
<dbReference type="KEGG" id="gtr:GLOTRDRAFT_74671"/>
<dbReference type="HOGENOM" id="CLU_078553_0_0_1"/>
<dbReference type="GeneID" id="19308449"/>
<evidence type="ECO:0000313" key="2">
    <source>
        <dbReference type="Proteomes" id="UP000030669"/>
    </source>
</evidence>
<dbReference type="CDD" id="cd00586">
    <property type="entry name" value="4HBT"/>
    <property type="match status" value="1"/>
</dbReference>
<keyword evidence="2" id="KW-1185">Reference proteome</keyword>